<dbReference type="InterPro" id="IPR018060">
    <property type="entry name" value="HTH_AraC"/>
</dbReference>
<organism evidence="5 6">
    <name type="scientific">Paenibacillus rhizophilus</name>
    <dbReference type="NCBI Taxonomy" id="1850366"/>
    <lineage>
        <taxon>Bacteria</taxon>
        <taxon>Bacillati</taxon>
        <taxon>Bacillota</taxon>
        <taxon>Bacilli</taxon>
        <taxon>Bacillales</taxon>
        <taxon>Paenibacillaceae</taxon>
        <taxon>Paenibacillus</taxon>
    </lineage>
</organism>
<reference evidence="5 6" key="1">
    <citation type="submission" date="2018-11" db="EMBL/GenBank/DDBJ databases">
        <title>Genome sequence of strain 7197.</title>
        <authorList>
            <person name="Gao J."/>
            <person name="Sun J."/>
        </authorList>
    </citation>
    <scope>NUCLEOTIDE SEQUENCE [LARGE SCALE GENOMIC DNA]</scope>
    <source>
        <strain evidence="5 6">7197</strain>
    </source>
</reference>
<evidence type="ECO:0000313" key="5">
    <source>
        <dbReference type="EMBL" id="RQW13424.1"/>
    </source>
</evidence>
<accession>A0A3N9PEI5</accession>
<dbReference type="OrthoDB" id="9816335at2"/>
<evidence type="ECO:0000256" key="3">
    <source>
        <dbReference type="ARBA" id="ARBA00023163"/>
    </source>
</evidence>
<keyword evidence="1" id="KW-0805">Transcription regulation</keyword>
<dbReference type="RefSeq" id="WP_124694065.1">
    <property type="nucleotide sequence ID" value="NZ_JBHUFE010000016.1"/>
</dbReference>
<gene>
    <name evidence="5" type="ORF">EH198_03085</name>
</gene>
<evidence type="ECO:0000259" key="4">
    <source>
        <dbReference type="PROSITE" id="PS01124"/>
    </source>
</evidence>
<name>A0A3N9PEI5_9BACL</name>
<dbReference type="GO" id="GO:0043565">
    <property type="term" value="F:sequence-specific DNA binding"/>
    <property type="evidence" value="ECO:0007669"/>
    <property type="project" value="InterPro"/>
</dbReference>
<keyword evidence="2" id="KW-0238">DNA-binding</keyword>
<evidence type="ECO:0000313" key="6">
    <source>
        <dbReference type="Proteomes" id="UP000282529"/>
    </source>
</evidence>
<dbReference type="AlphaFoldDB" id="A0A3N9PEI5"/>
<dbReference type="InterPro" id="IPR009057">
    <property type="entry name" value="Homeodomain-like_sf"/>
</dbReference>
<dbReference type="InterPro" id="IPR050204">
    <property type="entry name" value="AraC_XylS_family_regulators"/>
</dbReference>
<keyword evidence="3" id="KW-0804">Transcription</keyword>
<dbReference type="Gene3D" id="1.10.10.60">
    <property type="entry name" value="Homeodomain-like"/>
    <property type="match status" value="2"/>
</dbReference>
<dbReference type="Proteomes" id="UP000282529">
    <property type="component" value="Unassembled WGS sequence"/>
</dbReference>
<dbReference type="PANTHER" id="PTHR46796:SF13">
    <property type="entry name" value="HTH-TYPE TRANSCRIPTIONAL ACTIVATOR RHAS"/>
    <property type="match status" value="1"/>
</dbReference>
<sequence length="271" mass="31199">MKMQVVTENIELCRLEEHYEDTPHVHKNWVQLTFAIRGGSSVISYGTTGFIPEGEGIIHQPFQEHQIRVDKGNRAIVIKVRTSLWESLQIREADCIAVEQVINPQELNAEFNRWISPLVLPDEDDRYERSLTEANVLQYLTRNLKRGVCPETNPPCLPELASTGDPYMDQVFEYIHRSFTSPIRIDLLSSMALQSRYHFIRSFKAATGFTPYQYILRLRIQRAKYELEHTEATISAISAGLGFASASQFYRAFVKITGMAPEQYRLGRKRV</sequence>
<evidence type="ECO:0000256" key="1">
    <source>
        <dbReference type="ARBA" id="ARBA00023015"/>
    </source>
</evidence>
<dbReference type="Pfam" id="PF12833">
    <property type="entry name" value="HTH_18"/>
    <property type="match status" value="1"/>
</dbReference>
<dbReference type="PROSITE" id="PS01124">
    <property type="entry name" value="HTH_ARAC_FAMILY_2"/>
    <property type="match status" value="1"/>
</dbReference>
<dbReference type="InterPro" id="IPR018062">
    <property type="entry name" value="HTH_AraC-typ_CS"/>
</dbReference>
<dbReference type="PANTHER" id="PTHR46796">
    <property type="entry name" value="HTH-TYPE TRANSCRIPTIONAL ACTIVATOR RHAS-RELATED"/>
    <property type="match status" value="1"/>
</dbReference>
<feature type="domain" description="HTH araC/xylS-type" evidence="4">
    <location>
        <begin position="169"/>
        <end position="267"/>
    </location>
</feature>
<protein>
    <submittedName>
        <fullName evidence="5">AraC family transcriptional regulator</fullName>
    </submittedName>
</protein>
<evidence type="ECO:0000256" key="2">
    <source>
        <dbReference type="ARBA" id="ARBA00023125"/>
    </source>
</evidence>
<proteinExistence type="predicted"/>
<keyword evidence="6" id="KW-1185">Reference proteome</keyword>
<dbReference type="PROSITE" id="PS00041">
    <property type="entry name" value="HTH_ARAC_FAMILY_1"/>
    <property type="match status" value="1"/>
</dbReference>
<comment type="caution">
    <text evidence="5">The sequence shown here is derived from an EMBL/GenBank/DDBJ whole genome shotgun (WGS) entry which is preliminary data.</text>
</comment>
<dbReference type="EMBL" id="RQPI01000001">
    <property type="protein sequence ID" value="RQW13424.1"/>
    <property type="molecule type" value="Genomic_DNA"/>
</dbReference>
<dbReference type="SUPFAM" id="SSF46689">
    <property type="entry name" value="Homeodomain-like"/>
    <property type="match status" value="2"/>
</dbReference>
<dbReference type="GO" id="GO:0003700">
    <property type="term" value="F:DNA-binding transcription factor activity"/>
    <property type="evidence" value="ECO:0007669"/>
    <property type="project" value="InterPro"/>
</dbReference>
<dbReference type="SMART" id="SM00342">
    <property type="entry name" value="HTH_ARAC"/>
    <property type="match status" value="1"/>
</dbReference>